<dbReference type="InterPro" id="IPR024079">
    <property type="entry name" value="MetalloPept_cat_dom_sf"/>
</dbReference>
<dbReference type="Proteomes" id="UP001168990">
    <property type="component" value="Unassembled WGS sequence"/>
</dbReference>
<name>A0AA39KN92_9HYME</name>
<dbReference type="EMBL" id="JAQQBS010001203">
    <property type="protein sequence ID" value="KAK0167694.1"/>
    <property type="molecule type" value="Genomic_DNA"/>
</dbReference>
<dbReference type="SUPFAM" id="SSF55486">
    <property type="entry name" value="Metalloproteases ('zincins'), catalytic domain"/>
    <property type="match status" value="1"/>
</dbReference>
<organism evidence="1 2">
    <name type="scientific">Microctonus aethiopoides</name>
    <dbReference type="NCBI Taxonomy" id="144406"/>
    <lineage>
        <taxon>Eukaryota</taxon>
        <taxon>Metazoa</taxon>
        <taxon>Ecdysozoa</taxon>
        <taxon>Arthropoda</taxon>
        <taxon>Hexapoda</taxon>
        <taxon>Insecta</taxon>
        <taxon>Pterygota</taxon>
        <taxon>Neoptera</taxon>
        <taxon>Endopterygota</taxon>
        <taxon>Hymenoptera</taxon>
        <taxon>Apocrita</taxon>
        <taxon>Ichneumonoidea</taxon>
        <taxon>Braconidae</taxon>
        <taxon>Euphorinae</taxon>
        <taxon>Microctonus</taxon>
    </lineage>
</organism>
<gene>
    <name evidence="1" type="ORF">PV328_012405</name>
</gene>
<dbReference type="GO" id="GO:0008237">
    <property type="term" value="F:metallopeptidase activity"/>
    <property type="evidence" value="ECO:0007669"/>
    <property type="project" value="InterPro"/>
</dbReference>
<evidence type="ECO:0000313" key="1">
    <source>
        <dbReference type="EMBL" id="KAK0167694.1"/>
    </source>
</evidence>
<dbReference type="Gene3D" id="3.40.390.10">
    <property type="entry name" value="Collagenase (Catalytic Domain)"/>
    <property type="match status" value="1"/>
</dbReference>
<dbReference type="AlphaFoldDB" id="A0AA39KN92"/>
<evidence type="ECO:0000313" key="2">
    <source>
        <dbReference type="Proteomes" id="UP001168990"/>
    </source>
</evidence>
<protein>
    <submittedName>
        <fullName evidence="1">Uncharacterized protein</fullName>
    </submittedName>
</protein>
<keyword evidence="2" id="KW-1185">Reference proteome</keyword>
<proteinExistence type="predicted"/>
<comment type="caution">
    <text evidence="1">The sequence shown here is derived from an EMBL/GenBank/DDBJ whole genome shotgun (WGS) entry which is preliminary data.</text>
</comment>
<reference evidence="1" key="1">
    <citation type="journal article" date="2023" name="bioRxiv">
        <title>Scaffold-level genome assemblies of two parasitoid biocontrol wasps reveal the parthenogenesis mechanism and an associated novel virus.</title>
        <authorList>
            <person name="Inwood S."/>
            <person name="Skelly J."/>
            <person name="Guhlin J."/>
            <person name="Harrop T."/>
            <person name="Goldson S."/>
            <person name="Dearden P."/>
        </authorList>
    </citation>
    <scope>NUCLEOTIDE SEQUENCE</scope>
    <source>
        <strain evidence="1">Irish</strain>
        <tissue evidence="1">Whole body</tissue>
    </source>
</reference>
<accession>A0AA39KN92</accession>
<reference evidence="1" key="2">
    <citation type="submission" date="2023-03" db="EMBL/GenBank/DDBJ databases">
        <authorList>
            <person name="Inwood S.N."/>
            <person name="Skelly J.G."/>
            <person name="Guhlin J."/>
            <person name="Harrop T.W.R."/>
            <person name="Goldson S.G."/>
            <person name="Dearden P.K."/>
        </authorList>
    </citation>
    <scope>NUCLEOTIDE SEQUENCE</scope>
    <source>
        <strain evidence="1">Irish</strain>
        <tissue evidence="1">Whole body</tissue>
    </source>
</reference>
<sequence>MKLLPNRVCFFPKIFVRLAEKYGYFYENYVKHGKSAKPIATIQDKGQFKSFGSVAHEIGHLMTLYHDNSSPLTEDGECCGYIMKPAPVRCAECLSWSPASEKTLRLFFR</sequence>